<proteinExistence type="predicted"/>
<dbReference type="EMBL" id="SHMP01000004">
    <property type="protein sequence ID" value="RZV10471.1"/>
    <property type="molecule type" value="Genomic_DNA"/>
</dbReference>
<comment type="caution">
    <text evidence="1">The sequence shown here is derived from an EMBL/GenBank/DDBJ whole genome shotgun (WGS) entry which is preliminary data.</text>
</comment>
<evidence type="ECO:0000313" key="1">
    <source>
        <dbReference type="EMBL" id="RZV10471.1"/>
    </source>
</evidence>
<organism evidence="1 2">
    <name type="scientific">Natrinema hispanicum</name>
    <dbReference type="NCBI Taxonomy" id="392421"/>
    <lineage>
        <taxon>Archaea</taxon>
        <taxon>Methanobacteriati</taxon>
        <taxon>Methanobacteriota</taxon>
        <taxon>Stenosarchaea group</taxon>
        <taxon>Halobacteria</taxon>
        <taxon>Halobacteriales</taxon>
        <taxon>Natrialbaceae</taxon>
        <taxon>Natrinema</taxon>
    </lineage>
</organism>
<sequence length="44" mass="5137">MQHCCSTLEQRLAGELEDSELIQEIVTCRYQNEPTMISEVYFTP</sequence>
<evidence type="ECO:0000313" key="2">
    <source>
        <dbReference type="Proteomes" id="UP000291097"/>
    </source>
</evidence>
<name>A0A482YCW2_9EURY</name>
<dbReference type="Proteomes" id="UP000291097">
    <property type="component" value="Unassembled WGS sequence"/>
</dbReference>
<protein>
    <submittedName>
        <fullName evidence="1">Uncharacterized protein</fullName>
    </submittedName>
</protein>
<reference evidence="1 2" key="1">
    <citation type="submission" date="2019-02" db="EMBL/GenBank/DDBJ databases">
        <title>Genomic Encyclopedia of Archaeal and Bacterial Type Strains, Phase II (KMG-II): from individual species to whole genera.</title>
        <authorList>
            <person name="Goeker M."/>
        </authorList>
    </citation>
    <scope>NUCLEOTIDE SEQUENCE [LARGE SCALE GENOMIC DNA]</scope>
    <source>
        <strain evidence="1 2">DSM 18328</strain>
    </source>
</reference>
<accession>A0A482YCW2</accession>
<dbReference type="AlphaFoldDB" id="A0A482YCW2"/>
<gene>
    <name evidence="1" type="ORF">BDK88_1637</name>
</gene>